<dbReference type="EMBL" id="CAICTM010001264">
    <property type="protein sequence ID" value="CAB9522080.1"/>
    <property type="molecule type" value="Genomic_DNA"/>
</dbReference>
<proteinExistence type="predicted"/>
<dbReference type="Proteomes" id="UP001153069">
    <property type="component" value="Unassembled WGS sequence"/>
</dbReference>
<evidence type="ECO:0000256" key="1">
    <source>
        <dbReference type="SAM" id="MobiDB-lite"/>
    </source>
</evidence>
<sequence length="100" mass="11114">MPSDKKKSKDKKIKKSGVRTKFLIESLRQEYYDLRSENDMLRGIVEEHLPKDVAGPLLAECFDPTSASSKVSSIDDLANKMSGVSTKDDDSDDEDDAVGF</sequence>
<accession>A0A9N8HXA6</accession>
<name>A0A9N8HXA6_9STRA</name>
<keyword evidence="4" id="KW-1185">Reference proteome</keyword>
<evidence type="ECO:0000313" key="2">
    <source>
        <dbReference type="EMBL" id="CAB9522080.1"/>
    </source>
</evidence>
<evidence type="ECO:0000313" key="4">
    <source>
        <dbReference type="Proteomes" id="UP001153069"/>
    </source>
</evidence>
<evidence type="ECO:0000313" key="3">
    <source>
        <dbReference type="EMBL" id="CAB9529107.1"/>
    </source>
</evidence>
<reference evidence="3" key="1">
    <citation type="submission" date="2020-06" db="EMBL/GenBank/DDBJ databases">
        <authorList>
            <consortium name="Plant Systems Biology data submission"/>
        </authorList>
    </citation>
    <scope>NUCLEOTIDE SEQUENCE</scope>
    <source>
        <strain evidence="3">D6</strain>
    </source>
</reference>
<comment type="caution">
    <text evidence="3">The sequence shown here is derived from an EMBL/GenBank/DDBJ whole genome shotgun (WGS) entry which is preliminary data.</text>
</comment>
<dbReference type="EMBL" id="CAICTM010002400">
    <property type="protein sequence ID" value="CAB9529107.1"/>
    <property type="molecule type" value="Genomic_DNA"/>
</dbReference>
<dbReference type="AlphaFoldDB" id="A0A9N8HXA6"/>
<gene>
    <name evidence="2" type="ORF">SEMRO_1266_G257530.1</name>
    <name evidence="3" type="ORF">SEMRO_2402_G326370.1</name>
</gene>
<dbReference type="OrthoDB" id="45281at2759"/>
<feature type="compositionally biased region" description="Acidic residues" evidence="1">
    <location>
        <begin position="89"/>
        <end position="100"/>
    </location>
</feature>
<protein>
    <submittedName>
        <fullName evidence="3">Uncharacterized protein</fullName>
    </submittedName>
</protein>
<feature type="region of interest" description="Disordered" evidence="1">
    <location>
        <begin position="81"/>
        <end position="100"/>
    </location>
</feature>
<organism evidence="3 4">
    <name type="scientific">Seminavis robusta</name>
    <dbReference type="NCBI Taxonomy" id="568900"/>
    <lineage>
        <taxon>Eukaryota</taxon>
        <taxon>Sar</taxon>
        <taxon>Stramenopiles</taxon>
        <taxon>Ochrophyta</taxon>
        <taxon>Bacillariophyta</taxon>
        <taxon>Bacillariophyceae</taxon>
        <taxon>Bacillariophycidae</taxon>
        <taxon>Naviculales</taxon>
        <taxon>Naviculaceae</taxon>
        <taxon>Seminavis</taxon>
    </lineage>
</organism>